<evidence type="ECO:0000259" key="1">
    <source>
        <dbReference type="Pfam" id="PF01408"/>
    </source>
</evidence>
<dbReference type="EMBL" id="JBANRG010000036">
    <property type="protein sequence ID" value="KAK7449274.1"/>
    <property type="molecule type" value="Genomic_DNA"/>
</dbReference>
<evidence type="ECO:0000313" key="3">
    <source>
        <dbReference type="EMBL" id="KAK7449274.1"/>
    </source>
</evidence>
<proteinExistence type="predicted"/>
<dbReference type="Gene3D" id="3.30.360.10">
    <property type="entry name" value="Dihydrodipicolinate Reductase, domain 2"/>
    <property type="match status" value="1"/>
</dbReference>
<accession>A0ABR1J3G1</accession>
<dbReference type="SUPFAM" id="SSF51735">
    <property type="entry name" value="NAD(P)-binding Rossmann-fold domains"/>
    <property type="match status" value="1"/>
</dbReference>
<dbReference type="Pfam" id="PF01408">
    <property type="entry name" value="GFO_IDH_MocA"/>
    <property type="match status" value="1"/>
</dbReference>
<dbReference type="InterPro" id="IPR036291">
    <property type="entry name" value="NAD(P)-bd_dom_sf"/>
</dbReference>
<dbReference type="Gene3D" id="3.40.50.720">
    <property type="entry name" value="NAD(P)-binding Rossmann-like Domain"/>
    <property type="match status" value="1"/>
</dbReference>
<dbReference type="InterPro" id="IPR055080">
    <property type="entry name" value="Gal80p-like_C"/>
</dbReference>
<keyword evidence="4" id="KW-1185">Reference proteome</keyword>
<dbReference type="PANTHER" id="PTHR43708:SF1">
    <property type="entry name" value="GALACTOSE_LACTOSE METABOLISM REGULATORY PROTEIN GAL80"/>
    <property type="match status" value="1"/>
</dbReference>
<evidence type="ECO:0000259" key="2">
    <source>
        <dbReference type="Pfam" id="PF22685"/>
    </source>
</evidence>
<reference evidence="3 4" key="1">
    <citation type="submission" date="2024-01" db="EMBL/GenBank/DDBJ databases">
        <title>A draft genome for the cacao thread blight pathogen Marasmiellus scandens.</title>
        <authorList>
            <person name="Baruah I.K."/>
            <person name="Leung J."/>
            <person name="Bukari Y."/>
            <person name="Amoako-Attah I."/>
            <person name="Meinhardt L.W."/>
            <person name="Bailey B.A."/>
            <person name="Cohen S.P."/>
        </authorList>
    </citation>
    <scope>NUCLEOTIDE SEQUENCE [LARGE SCALE GENOMIC DNA]</scope>
    <source>
        <strain evidence="3 4">GH-19</strain>
    </source>
</reference>
<feature type="domain" description="Gal80p-like C-terminal" evidence="2">
    <location>
        <begin position="151"/>
        <end position="296"/>
    </location>
</feature>
<dbReference type="Pfam" id="PF22685">
    <property type="entry name" value="Gal80p_C-like"/>
    <property type="match status" value="1"/>
</dbReference>
<dbReference type="Proteomes" id="UP001498398">
    <property type="component" value="Unassembled WGS sequence"/>
</dbReference>
<dbReference type="SUPFAM" id="SSF55347">
    <property type="entry name" value="Glyceraldehyde-3-phosphate dehydrogenase-like, C-terminal domain"/>
    <property type="match status" value="1"/>
</dbReference>
<name>A0ABR1J3G1_9AGAR</name>
<protein>
    <submittedName>
        <fullName evidence="3">Transcription regulator gal80</fullName>
    </submittedName>
</protein>
<comment type="caution">
    <text evidence="3">The sequence shown here is derived from an EMBL/GenBank/DDBJ whole genome shotgun (WGS) entry which is preliminary data.</text>
</comment>
<dbReference type="InterPro" id="IPR051317">
    <property type="entry name" value="Gfo/Idh/MocA_oxidoreduct"/>
</dbReference>
<dbReference type="PANTHER" id="PTHR43708">
    <property type="entry name" value="CONSERVED EXPRESSED OXIDOREDUCTASE (EUROFUNG)"/>
    <property type="match status" value="1"/>
</dbReference>
<sequence>MAPIRLGFIGLSSSGWASSNLAPPLFQPSLSSKYHVVAVSTSNPDSAAESAKKYSELGSKATGRDIKVKAYHGSAEHISADSDVDMVAVSIKTMLHKEAALKVIEAGKDLFLEWPAGKNAKETEELYEAAKKKGIKSLIGTQFRFSSFAREVKSIVNSGKIGRVLSTSLFLSYTHDSPAWGKYNIPGHSYLVKADNGAGMLDIGAGHALEMFQYVLGPIASLSSTTYNPYPETIILDQDFSPTREKISQDIPTQASASGLLQNHAVFSLHVQSGVAKDAIKFMWLIDGEEGNIRVEDKTRPFFQTDPDVFLNGHKVEFEKEEDQYARVRRAWDAFANGRIGEYTSLEDALKNRRVVDAIKESAITGRKITLQ</sequence>
<dbReference type="InterPro" id="IPR000683">
    <property type="entry name" value="Gfo/Idh/MocA-like_OxRdtase_N"/>
</dbReference>
<feature type="domain" description="Gfo/Idh/MocA-like oxidoreductase N-terminal" evidence="1">
    <location>
        <begin position="5"/>
        <end position="136"/>
    </location>
</feature>
<organism evidence="3 4">
    <name type="scientific">Marasmiellus scandens</name>
    <dbReference type="NCBI Taxonomy" id="2682957"/>
    <lineage>
        <taxon>Eukaryota</taxon>
        <taxon>Fungi</taxon>
        <taxon>Dikarya</taxon>
        <taxon>Basidiomycota</taxon>
        <taxon>Agaricomycotina</taxon>
        <taxon>Agaricomycetes</taxon>
        <taxon>Agaricomycetidae</taxon>
        <taxon>Agaricales</taxon>
        <taxon>Marasmiineae</taxon>
        <taxon>Omphalotaceae</taxon>
        <taxon>Marasmiellus</taxon>
    </lineage>
</organism>
<gene>
    <name evidence="3" type="primary">GAL80_2</name>
    <name evidence="3" type="ORF">VKT23_013418</name>
</gene>
<evidence type="ECO:0000313" key="4">
    <source>
        <dbReference type="Proteomes" id="UP001498398"/>
    </source>
</evidence>